<dbReference type="Proteomes" id="UP000198211">
    <property type="component" value="Unassembled WGS sequence"/>
</dbReference>
<reference evidence="2" key="1">
    <citation type="submission" date="2017-03" db="EMBL/GenBank/DDBJ databases">
        <title>Phytopthora megakarya and P. palmivora, two closely related causual agents of cacao black pod achieved similar genome size and gene model numbers by different mechanisms.</title>
        <authorList>
            <person name="Ali S."/>
            <person name="Shao J."/>
            <person name="Larry D.J."/>
            <person name="Kronmiller B."/>
            <person name="Shen D."/>
            <person name="Strem M.D."/>
            <person name="Melnick R.L."/>
            <person name="Guiltinan M.J."/>
            <person name="Tyler B.M."/>
            <person name="Meinhardt L.W."/>
            <person name="Bailey B.A."/>
        </authorList>
    </citation>
    <scope>NUCLEOTIDE SEQUENCE [LARGE SCALE GENOMIC DNA]</scope>
    <source>
        <strain evidence="2">zdho120</strain>
    </source>
</reference>
<sequence>MSRRLHEFKMELIASIVENSKDVTLIELKKKLLKEYQKKEPLERVLKATSFDGKGKSETFGKS</sequence>
<dbReference type="EMBL" id="NBNE01000382">
    <property type="protein sequence ID" value="OWZ19938.1"/>
    <property type="molecule type" value="Genomic_DNA"/>
</dbReference>
<protein>
    <submittedName>
        <fullName evidence="1">Uncharacterized protein</fullName>
    </submittedName>
</protein>
<dbReference type="AlphaFoldDB" id="A0A225WRZ6"/>
<gene>
    <name evidence="1" type="ORF">PHMEG_0005730</name>
</gene>
<proteinExistence type="predicted"/>
<evidence type="ECO:0000313" key="1">
    <source>
        <dbReference type="EMBL" id="OWZ19938.1"/>
    </source>
</evidence>
<keyword evidence="2" id="KW-1185">Reference proteome</keyword>
<organism evidence="1 2">
    <name type="scientific">Phytophthora megakarya</name>
    <dbReference type="NCBI Taxonomy" id="4795"/>
    <lineage>
        <taxon>Eukaryota</taxon>
        <taxon>Sar</taxon>
        <taxon>Stramenopiles</taxon>
        <taxon>Oomycota</taxon>
        <taxon>Peronosporomycetes</taxon>
        <taxon>Peronosporales</taxon>
        <taxon>Peronosporaceae</taxon>
        <taxon>Phytophthora</taxon>
    </lineage>
</organism>
<comment type="caution">
    <text evidence="1">The sequence shown here is derived from an EMBL/GenBank/DDBJ whole genome shotgun (WGS) entry which is preliminary data.</text>
</comment>
<accession>A0A225WRZ6</accession>
<name>A0A225WRZ6_9STRA</name>
<evidence type="ECO:0000313" key="2">
    <source>
        <dbReference type="Proteomes" id="UP000198211"/>
    </source>
</evidence>